<dbReference type="Proteomes" id="UP001152607">
    <property type="component" value="Unassembled WGS sequence"/>
</dbReference>
<evidence type="ECO:0000256" key="6">
    <source>
        <dbReference type="PIRNR" id="PIRNR015840"/>
    </source>
</evidence>
<dbReference type="GO" id="GO:0005794">
    <property type="term" value="C:Golgi apparatus"/>
    <property type="evidence" value="ECO:0007669"/>
    <property type="project" value="TreeGrafter"/>
</dbReference>
<comment type="caution">
    <text evidence="9">The sequence shown here is derived from an EMBL/GenBank/DDBJ whole genome shotgun (WGS) entry which is preliminary data.</text>
</comment>
<dbReference type="GO" id="GO:0005783">
    <property type="term" value="C:endoplasmic reticulum"/>
    <property type="evidence" value="ECO:0007669"/>
    <property type="project" value="TreeGrafter"/>
</dbReference>
<proteinExistence type="inferred from homology"/>
<keyword evidence="5 6" id="KW-0472">Membrane</keyword>
<evidence type="ECO:0000256" key="7">
    <source>
        <dbReference type="SAM" id="MobiDB-lite"/>
    </source>
</evidence>
<comment type="subcellular location">
    <subcellularLocation>
        <location evidence="1">Membrane</location>
        <topology evidence="1">Multi-pass membrane protein</topology>
    </subcellularLocation>
</comment>
<dbReference type="GO" id="GO:0045332">
    <property type="term" value="P:phospholipid translocation"/>
    <property type="evidence" value="ECO:0007669"/>
    <property type="project" value="UniProtKB-UniRule"/>
</dbReference>
<keyword evidence="4 8" id="KW-1133">Transmembrane helix</keyword>
<accession>A0A9W4U6Z8</accession>
<dbReference type="InterPro" id="IPR005045">
    <property type="entry name" value="CDC50/LEM3_fam"/>
</dbReference>
<dbReference type="GO" id="GO:0005886">
    <property type="term" value="C:plasma membrane"/>
    <property type="evidence" value="ECO:0007669"/>
    <property type="project" value="TreeGrafter"/>
</dbReference>
<comment type="similarity">
    <text evidence="2 6">Belongs to the CDC50/LEM3 family.</text>
</comment>
<evidence type="ECO:0000256" key="3">
    <source>
        <dbReference type="ARBA" id="ARBA00022692"/>
    </source>
</evidence>
<keyword evidence="3 8" id="KW-0812">Transmembrane</keyword>
<dbReference type="Pfam" id="PF03381">
    <property type="entry name" value="CDC50"/>
    <property type="match status" value="1"/>
</dbReference>
<dbReference type="PANTHER" id="PTHR10926">
    <property type="entry name" value="CELL CYCLE CONTROL PROTEIN 50"/>
    <property type="match status" value="1"/>
</dbReference>
<dbReference type="AlphaFoldDB" id="A0A9W4U6Z8"/>
<dbReference type="OrthoDB" id="340608at2759"/>
<dbReference type="PIRSF" id="PIRSF015840">
    <property type="entry name" value="DUF284_TM_euk"/>
    <property type="match status" value="1"/>
</dbReference>
<evidence type="ECO:0000256" key="2">
    <source>
        <dbReference type="ARBA" id="ARBA00009457"/>
    </source>
</evidence>
<evidence type="ECO:0000313" key="10">
    <source>
        <dbReference type="Proteomes" id="UP001152607"/>
    </source>
</evidence>
<feature type="transmembrane region" description="Helical" evidence="8">
    <location>
        <begin position="379"/>
        <end position="401"/>
    </location>
</feature>
<feature type="transmembrane region" description="Helical" evidence="8">
    <location>
        <begin position="52"/>
        <end position="74"/>
    </location>
</feature>
<evidence type="ECO:0000256" key="5">
    <source>
        <dbReference type="ARBA" id="ARBA00023136"/>
    </source>
</evidence>
<dbReference type="PANTHER" id="PTHR10926:SF0">
    <property type="entry name" value="CDC50, ISOFORM A"/>
    <property type="match status" value="1"/>
</dbReference>
<evidence type="ECO:0000256" key="1">
    <source>
        <dbReference type="ARBA" id="ARBA00004141"/>
    </source>
</evidence>
<feature type="compositionally biased region" description="Polar residues" evidence="7">
    <location>
        <begin position="1"/>
        <end position="17"/>
    </location>
</feature>
<evidence type="ECO:0000313" key="9">
    <source>
        <dbReference type="EMBL" id="CAI6328176.1"/>
    </source>
</evidence>
<evidence type="ECO:0000256" key="4">
    <source>
        <dbReference type="ARBA" id="ARBA00022989"/>
    </source>
</evidence>
<name>A0A9W4U6Z8_9PLEO</name>
<evidence type="ECO:0000256" key="8">
    <source>
        <dbReference type="SAM" id="Phobius"/>
    </source>
</evidence>
<feature type="region of interest" description="Disordered" evidence="7">
    <location>
        <begin position="1"/>
        <end position="34"/>
    </location>
</feature>
<protein>
    <submittedName>
        <fullName evidence="9">Uncharacterized protein</fullName>
    </submittedName>
</protein>
<dbReference type="EMBL" id="CAOQHR010000002">
    <property type="protein sequence ID" value="CAI6328176.1"/>
    <property type="molecule type" value="Genomic_DNA"/>
</dbReference>
<gene>
    <name evidence="9" type="ORF">PDIGIT_LOCUS3955</name>
</gene>
<sequence length="439" mass="49607">MSQTQQVERSGSISSQDPHNEAQKKTKSKRPPNTAFRQQRLKAWQPILTPKTVLPIFFIFGIIFAPLGGLLIYANSLVQELSIDYTRCHEKAPTVDAEFVPENGDPTEDMGDEFVSASFKDPMRVKPRWGKYIKNHTWHGVRTNPTQHCVLVFDIPTNMEPPVLFYYRLDNFYQNHRRYVKSFDMNQLKGDAVSSADIESGECDPLGNNYGKINGHPDPDNRPIYPCGLIANSMFNDSYTNLVASNARRDDNNNANETYNFTQDGIIWSTEADLYGETKYQPKDIRPPPNWVDQFPENTGYDTLEHSQLPNLHTNLAFQVWMRTAGLPYFSKLAQRNDKDVLEKGTYRLEIVDIFPVLKYGGTKSILISTRTVMGGKNIFLGIAYIVVGGLCILLGTIFTLTHLVKPRKLGDHTYLSWNNEPSTATTTGRSARPGDGAL</sequence>
<keyword evidence="10" id="KW-1185">Reference proteome</keyword>
<organism evidence="9 10">
    <name type="scientific">Periconia digitata</name>
    <dbReference type="NCBI Taxonomy" id="1303443"/>
    <lineage>
        <taxon>Eukaryota</taxon>
        <taxon>Fungi</taxon>
        <taxon>Dikarya</taxon>
        <taxon>Ascomycota</taxon>
        <taxon>Pezizomycotina</taxon>
        <taxon>Dothideomycetes</taxon>
        <taxon>Pleosporomycetidae</taxon>
        <taxon>Pleosporales</taxon>
        <taxon>Massarineae</taxon>
        <taxon>Periconiaceae</taxon>
        <taxon>Periconia</taxon>
    </lineage>
</organism>
<reference evidence="9" key="1">
    <citation type="submission" date="2023-01" db="EMBL/GenBank/DDBJ databases">
        <authorList>
            <person name="Van Ghelder C."/>
            <person name="Rancurel C."/>
        </authorList>
    </citation>
    <scope>NUCLEOTIDE SEQUENCE</scope>
    <source>
        <strain evidence="9">CNCM I-4278</strain>
    </source>
</reference>